<dbReference type="SUPFAM" id="SSF53448">
    <property type="entry name" value="Nucleotide-diphospho-sugar transferases"/>
    <property type="match status" value="2"/>
</dbReference>
<protein>
    <recommendedName>
        <fullName evidence="5">Glycosyltransferase 2-like domain-containing protein</fullName>
    </recommendedName>
</protein>
<dbReference type="EMBL" id="LAZR01014240">
    <property type="protein sequence ID" value="KKM18360.1"/>
    <property type="molecule type" value="Genomic_DNA"/>
</dbReference>
<dbReference type="AlphaFoldDB" id="A0A0F9KSG7"/>
<keyword evidence="2" id="KW-0808">Transferase</keyword>
<dbReference type="Pfam" id="PF13641">
    <property type="entry name" value="Glyco_tranf_2_3"/>
    <property type="match status" value="1"/>
</dbReference>
<dbReference type="InterPro" id="IPR029044">
    <property type="entry name" value="Nucleotide-diphossugar_trans"/>
</dbReference>
<keyword evidence="3" id="KW-1133">Transmembrane helix</keyword>
<sequence>MDWTLLGQRIVVTIYTFALVMVCLYGLHRYVLVYLYYRHRRHAPRIKGTFADRPRVTIQLPMYNEQYVARRVIERACLLEWPRDRLQIQVVDDSVDETVQIAAAAVARLRQRPPASPAEPSNRFAVLVPAHNEETVIERLLQSLHDLDYPADLRDIYVIADNCEDDTEALAGAAGARVLSRRDPERLGKGHALRWGLQSIASAEYDAVVMVDADSVVDQEFLRAMDTRLAAGAQAVQGYYGVLDARSTPSALRSASFALMHYVRPLGKSLFGGSCGLKGNGMAFSSTLLAEVGWQSFSVAEDAEQHIRLMEEGVVVEFAPEAKVWADMPSSLAGARSQNLRWEAGRWKVARRSSLSLLWRGLRRRSLVMVDAAVEPLIPPLSVVAALGVLAGLAGLFLGSTALLVAGGGSLAGLGAHVVGGLLLARAPLTVWRSLLAAPLYLIWKVALYVQALLGVGGGKWVRTPRASADS</sequence>
<dbReference type="PANTHER" id="PTHR43630">
    <property type="entry name" value="POLY-BETA-1,6-N-ACETYL-D-GLUCOSAMINE SYNTHASE"/>
    <property type="match status" value="1"/>
</dbReference>
<name>A0A0F9KSG7_9ZZZZ</name>
<evidence type="ECO:0008006" key="5">
    <source>
        <dbReference type="Google" id="ProtNLM"/>
    </source>
</evidence>
<comment type="caution">
    <text evidence="4">The sequence shown here is derived from an EMBL/GenBank/DDBJ whole genome shotgun (WGS) entry which is preliminary data.</text>
</comment>
<keyword evidence="1" id="KW-0328">Glycosyltransferase</keyword>
<dbReference type="CDD" id="cd06438">
    <property type="entry name" value="EpsO_like"/>
    <property type="match status" value="1"/>
</dbReference>
<dbReference type="Gene3D" id="3.90.550.10">
    <property type="entry name" value="Spore Coat Polysaccharide Biosynthesis Protein SpsA, Chain A"/>
    <property type="match status" value="2"/>
</dbReference>
<gene>
    <name evidence="4" type="ORF">LCGC14_1666450</name>
</gene>
<proteinExistence type="predicted"/>
<keyword evidence="3" id="KW-0472">Membrane</keyword>
<dbReference type="GO" id="GO:0016757">
    <property type="term" value="F:glycosyltransferase activity"/>
    <property type="evidence" value="ECO:0007669"/>
    <property type="project" value="UniProtKB-KW"/>
</dbReference>
<dbReference type="PANTHER" id="PTHR43630:SF1">
    <property type="entry name" value="POLY-BETA-1,6-N-ACETYL-D-GLUCOSAMINE SYNTHASE"/>
    <property type="match status" value="1"/>
</dbReference>
<feature type="transmembrane region" description="Helical" evidence="3">
    <location>
        <begin position="373"/>
        <end position="397"/>
    </location>
</feature>
<feature type="transmembrane region" description="Helical" evidence="3">
    <location>
        <begin position="12"/>
        <end position="37"/>
    </location>
</feature>
<evidence type="ECO:0000313" key="4">
    <source>
        <dbReference type="EMBL" id="KKM18360.1"/>
    </source>
</evidence>
<reference evidence="4" key="1">
    <citation type="journal article" date="2015" name="Nature">
        <title>Complex archaea that bridge the gap between prokaryotes and eukaryotes.</title>
        <authorList>
            <person name="Spang A."/>
            <person name="Saw J.H."/>
            <person name="Jorgensen S.L."/>
            <person name="Zaremba-Niedzwiedzka K."/>
            <person name="Martijn J."/>
            <person name="Lind A.E."/>
            <person name="van Eijk R."/>
            <person name="Schleper C."/>
            <person name="Guy L."/>
            <person name="Ettema T.J."/>
        </authorList>
    </citation>
    <scope>NUCLEOTIDE SEQUENCE</scope>
</reference>
<evidence type="ECO:0000256" key="1">
    <source>
        <dbReference type="ARBA" id="ARBA00022676"/>
    </source>
</evidence>
<accession>A0A0F9KSG7</accession>
<evidence type="ECO:0000256" key="2">
    <source>
        <dbReference type="ARBA" id="ARBA00022679"/>
    </source>
</evidence>
<evidence type="ECO:0000256" key="3">
    <source>
        <dbReference type="SAM" id="Phobius"/>
    </source>
</evidence>
<organism evidence="4">
    <name type="scientific">marine sediment metagenome</name>
    <dbReference type="NCBI Taxonomy" id="412755"/>
    <lineage>
        <taxon>unclassified sequences</taxon>
        <taxon>metagenomes</taxon>
        <taxon>ecological metagenomes</taxon>
    </lineage>
</organism>
<feature type="transmembrane region" description="Helical" evidence="3">
    <location>
        <begin position="436"/>
        <end position="456"/>
    </location>
</feature>
<feature type="transmembrane region" description="Helical" evidence="3">
    <location>
        <begin position="403"/>
        <end position="424"/>
    </location>
</feature>
<keyword evidence="3" id="KW-0812">Transmembrane</keyword>